<dbReference type="OMA" id="AFHALPF"/>
<dbReference type="SUPFAM" id="SSF51735">
    <property type="entry name" value="NAD(P)-binding Rossmann-fold domains"/>
    <property type="match status" value="1"/>
</dbReference>
<dbReference type="PRINTS" id="PR00081">
    <property type="entry name" value="GDHRDH"/>
</dbReference>
<evidence type="ECO:0000313" key="5">
    <source>
        <dbReference type="EMBL" id="EAL62909.1"/>
    </source>
</evidence>
<dbReference type="GO" id="GO:0005811">
    <property type="term" value="C:lipid droplet"/>
    <property type="evidence" value="ECO:0007005"/>
    <property type="project" value="dictyBase"/>
</dbReference>
<gene>
    <name evidence="5" type="ORF">DDB_G0289061</name>
</gene>
<dbReference type="Gene3D" id="3.40.50.720">
    <property type="entry name" value="NAD(P)-binding Rossmann-like Domain"/>
    <property type="match status" value="1"/>
</dbReference>
<proteinExistence type="inferred from homology"/>
<keyword evidence="2" id="KW-0560">Oxidoreductase</keyword>
<name>Q54I21_DICDI</name>
<dbReference type="EMBL" id="AAFI02000129">
    <property type="protein sequence ID" value="EAL62909.1"/>
    <property type="molecule type" value="Genomic_DNA"/>
</dbReference>
<dbReference type="Reactome" id="R-DDI-1660661">
    <property type="pathway name" value="Sphingolipid de novo biosynthesis"/>
</dbReference>
<organism evidence="5 6">
    <name type="scientific">Dictyostelium discoideum</name>
    <name type="common">Social amoeba</name>
    <dbReference type="NCBI Taxonomy" id="44689"/>
    <lineage>
        <taxon>Eukaryota</taxon>
        <taxon>Amoebozoa</taxon>
        <taxon>Evosea</taxon>
        <taxon>Eumycetozoa</taxon>
        <taxon>Dictyostelia</taxon>
        <taxon>Dictyosteliales</taxon>
        <taxon>Dictyosteliaceae</taxon>
        <taxon>Dictyostelium</taxon>
    </lineage>
</organism>
<accession>Q54I21</accession>
<dbReference type="Pfam" id="PF00106">
    <property type="entry name" value="adh_short"/>
    <property type="match status" value="1"/>
</dbReference>
<dbReference type="RefSeq" id="XP_636413.1">
    <property type="nucleotide sequence ID" value="XM_631321.1"/>
</dbReference>
<dbReference type="InterPro" id="IPR020904">
    <property type="entry name" value="Sc_DH/Rdtase_CS"/>
</dbReference>
<evidence type="ECO:0000256" key="4">
    <source>
        <dbReference type="SAM" id="Phobius"/>
    </source>
</evidence>
<sequence>MELFCFLNYANDFLVLFMNIIGSIFILIISPILYLINLKRIKQFKKGKNIVITGASSGLGESLALNYSKNAGVKLGLIGRDTNRLQKVKEECLKNGAEYVEIESIDVSNQKDMENFLNDFNKRIPIDIIYANAAVNELVLPRELSFTERANKIVDINVYGLLNTVLPMISIFESRSRVVNNNNNSGDGGGGGGQIVLVSSVGPMTNFVFPTYNGTKAFVTSFGLTLRNRLMEQGIGVSVVVPGYIETPMAHVLKQEKLMFSVTPEYAASKTIEGVQFNKGLITFSRSIYMMSVFFSLFPPNFAKDSIDFILSKFINFPDHNKPMSPQANKKVD</sequence>
<dbReference type="PhylomeDB" id="Q54I21"/>
<evidence type="ECO:0000256" key="3">
    <source>
        <dbReference type="ARBA" id="ARBA00037096"/>
    </source>
</evidence>
<comment type="caution">
    <text evidence="5">The sequence shown here is derived from an EMBL/GenBank/DDBJ whole genome shotgun (WGS) entry which is preliminary data.</text>
</comment>
<dbReference type="GeneID" id="8626942"/>
<dbReference type="SMR" id="Q54I21"/>
<dbReference type="FunFam" id="3.40.50.720:FF:000983">
    <property type="entry name" value="Short-chain dehydrogenase/reductase family protein"/>
    <property type="match status" value="1"/>
</dbReference>
<evidence type="ECO:0000256" key="2">
    <source>
        <dbReference type="ARBA" id="ARBA00023002"/>
    </source>
</evidence>
<dbReference type="GO" id="GO:0030148">
    <property type="term" value="P:sphingolipid biosynthetic process"/>
    <property type="evidence" value="ECO:0000318"/>
    <property type="project" value="GO_Central"/>
</dbReference>
<evidence type="ECO:0000313" key="6">
    <source>
        <dbReference type="Proteomes" id="UP000002195"/>
    </source>
</evidence>
<dbReference type="PANTHER" id="PTHR44196">
    <property type="entry name" value="DEHYDROGENASE/REDUCTASE SDR FAMILY MEMBER 7B"/>
    <property type="match status" value="1"/>
</dbReference>
<comment type="similarity">
    <text evidence="1">Belongs to the short-chain dehydrogenases/reductases (SDR) family.</text>
</comment>
<dbReference type="VEuPathDB" id="AmoebaDB:DDB_G0289061"/>
<dbReference type="InParanoid" id="Q54I21"/>
<dbReference type="PaxDb" id="44689-DDB0304901"/>
<protein>
    <submittedName>
        <fullName evidence="5">Short-chain dehydrogenase/reductase family protein</fullName>
    </submittedName>
</protein>
<keyword evidence="4" id="KW-1133">Transmembrane helix</keyword>
<dbReference type="PROSITE" id="PS00061">
    <property type="entry name" value="ADH_SHORT"/>
    <property type="match status" value="1"/>
</dbReference>
<dbReference type="KEGG" id="ddi:DDB_G0289061"/>
<dbReference type="InterPro" id="IPR002347">
    <property type="entry name" value="SDR_fam"/>
</dbReference>
<dbReference type="GO" id="GO:0005789">
    <property type="term" value="C:endoplasmic reticulum membrane"/>
    <property type="evidence" value="ECO:0000318"/>
    <property type="project" value="GO_Central"/>
</dbReference>
<dbReference type="HOGENOM" id="CLU_010194_2_1_1"/>
<reference evidence="5 6" key="1">
    <citation type="journal article" date="2005" name="Nature">
        <title>The genome of the social amoeba Dictyostelium discoideum.</title>
        <authorList>
            <consortium name="The Dictyostelium discoideum Sequencing Consortium"/>
            <person name="Eichinger L."/>
            <person name="Pachebat J.A."/>
            <person name="Glockner G."/>
            <person name="Rajandream M.A."/>
            <person name="Sucgang R."/>
            <person name="Berriman M."/>
            <person name="Song J."/>
            <person name="Olsen R."/>
            <person name="Szafranski K."/>
            <person name="Xu Q."/>
            <person name="Tunggal B."/>
            <person name="Kummerfeld S."/>
            <person name="Madera M."/>
            <person name="Konfortov B.A."/>
            <person name="Rivero F."/>
            <person name="Bankier A.T."/>
            <person name="Lehmann R."/>
            <person name="Hamlin N."/>
            <person name="Davies R."/>
            <person name="Gaudet P."/>
            <person name="Fey P."/>
            <person name="Pilcher K."/>
            <person name="Chen G."/>
            <person name="Saunders D."/>
            <person name="Sodergren E."/>
            <person name="Davis P."/>
            <person name="Kerhornou A."/>
            <person name="Nie X."/>
            <person name="Hall N."/>
            <person name="Anjard C."/>
            <person name="Hemphill L."/>
            <person name="Bason N."/>
            <person name="Farbrother P."/>
            <person name="Desany B."/>
            <person name="Just E."/>
            <person name="Morio T."/>
            <person name="Rost R."/>
            <person name="Churcher C."/>
            <person name="Cooper J."/>
            <person name="Haydock S."/>
            <person name="van Driessche N."/>
            <person name="Cronin A."/>
            <person name="Goodhead I."/>
            <person name="Muzny D."/>
            <person name="Mourier T."/>
            <person name="Pain A."/>
            <person name="Lu M."/>
            <person name="Harper D."/>
            <person name="Lindsay R."/>
            <person name="Hauser H."/>
            <person name="James K."/>
            <person name="Quiles M."/>
            <person name="Madan Babu M."/>
            <person name="Saito T."/>
            <person name="Buchrieser C."/>
            <person name="Wardroper A."/>
            <person name="Felder M."/>
            <person name="Thangavelu M."/>
            <person name="Johnson D."/>
            <person name="Knights A."/>
            <person name="Loulseged H."/>
            <person name="Mungall K."/>
            <person name="Oliver K."/>
            <person name="Price C."/>
            <person name="Quail M.A."/>
            <person name="Urushihara H."/>
            <person name="Hernandez J."/>
            <person name="Rabbinowitsch E."/>
            <person name="Steffen D."/>
            <person name="Sanders M."/>
            <person name="Ma J."/>
            <person name="Kohara Y."/>
            <person name="Sharp S."/>
            <person name="Simmonds M."/>
            <person name="Spiegler S."/>
            <person name="Tivey A."/>
            <person name="Sugano S."/>
            <person name="White B."/>
            <person name="Walker D."/>
            <person name="Woodward J."/>
            <person name="Winckler T."/>
            <person name="Tanaka Y."/>
            <person name="Shaulsky G."/>
            <person name="Schleicher M."/>
            <person name="Weinstock G."/>
            <person name="Rosenthal A."/>
            <person name="Cox E.C."/>
            <person name="Chisholm R.L."/>
            <person name="Gibbs R."/>
            <person name="Loomis W.F."/>
            <person name="Platzer M."/>
            <person name="Kay R.R."/>
            <person name="Williams J."/>
            <person name="Dear P.H."/>
            <person name="Noegel A.A."/>
            <person name="Barrell B."/>
            <person name="Kuspa A."/>
        </authorList>
    </citation>
    <scope>NUCLEOTIDE SEQUENCE [LARGE SCALE GENOMIC DNA]</scope>
    <source>
        <strain evidence="5 6">AX4</strain>
    </source>
</reference>
<keyword evidence="6" id="KW-1185">Reference proteome</keyword>
<dbReference type="FunCoup" id="Q54I21">
    <property type="interactions" value="4"/>
</dbReference>
<dbReference type="InterPro" id="IPR036291">
    <property type="entry name" value="NAD(P)-bd_dom_sf"/>
</dbReference>
<keyword evidence="4" id="KW-0472">Membrane</keyword>
<dbReference type="GO" id="GO:0006666">
    <property type="term" value="P:3-keto-sphinganine metabolic process"/>
    <property type="evidence" value="ECO:0000318"/>
    <property type="project" value="GO_Central"/>
</dbReference>
<dbReference type="GO" id="GO:0047560">
    <property type="term" value="F:3-dehydrosphinganine reductase activity"/>
    <property type="evidence" value="ECO:0000318"/>
    <property type="project" value="GO_Central"/>
</dbReference>
<comment type="function">
    <text evidence="3">Putative oxidoreductase.</text>
</comment>
<dbReference type="PANTHER" id="PTHR44196:SF1">
    <property type="entry name" value="DEHYDROGENASE_REDUCTASE SDR FAMILY MEMBER 7B"/>
    <property type="match status" value="1"/>
</dbReference>
<dbReference type="eggNOG" id="KOG1205">
    <property type="taxonomic scope" value="Eukaryota"/>
</dbReference>
<evidence type="ECO:0000256" key="1">
    <source>
        <dbReference type="ARBA" id="ARBA00006484"/>
    </source>
</evidence>
<dbReference type="AlphaFoldDB" id="Q54I21"/>
<feature type="transmembrane region" description="Helical" evidence="4">
    <location>
        <begin position="13"/>
        <end position="36"/>
    </location>
</feature>
<dbReference type="Proteomes" id="UP000002195">
    <property type="component" value="Unassembled WGS sequence"/>
</dbReference>
<dbReference type="dictyBase" id="DDB_G0289061"/>
<keyword evidence="4" id="KW-0812">Transmembrane</keyword>
<dbReference type="STRING" id="44689.Q54I21"/>